<sequence length="512" mass="59770">MTDSFTEKSNTYVSWLEESGVTISPKLRLEDKRSEGQGRCVVAIEDISEDELLFEIPRSLLLNCETSQLTTDFPKAVKQFEKYSDEPLSWEPLILCMFYEIYILQQKSKWWPYFCVLPEKEELNGLVLWLDEELDNLKPSYILSSVGKEQVKNMYNTLLKFIEESEYETLKNNIEKLDWNTFLRIGSVILAYSFDVGKEITGQNTESTETKNAEEFSNGDDEEEEEEEEEEEDIEIEMTKSMVPLADTLNADTKKCNSNLLHSEKTLKMIAIKPITKGEQVYNTYGELSNAELLRRYGFVEWDGSYYDCGEVSKPHIHRVLKKTFQVETDILNKLDDLIDKNEKILDLFDEFSIVQETFLFESDGEIPFKFLFYVQVYTLLLQNPRISKLGPIALDKYLNRSVDETSRALQENKITEKALEVVKLALENRMKEYEINLDDIEKSFIPVSADKDIKTKRKQMAEFILVSEFKALRECSKAILEKFDSIRDVEILANMKDAKNEERRPKKRVRR</sequence>
<dbReference type="PANTHER" id="PTHR13271">
    <property type="entry name" value="UNCHARACTERIZED PUTATIVE METHYLTRANSFERASE"/>
    <property type="match status" value="1"/>
</dbReference>
<dbReference type="PANTHER" id="PTHR13271:SF34">
    <property type="entry name" value="N-LYSINE METHYLTRANSFERASE SETD6"/>
    <property type="match status" value="1"/>
</dbReference>
<keyword evidence="2" id="KW-0175">Coiled coil</keyword>
<proteinExistence type="inferred from homology"/>
<evidence type="ECO:0000256" key="1">
    <source>
        <dbReference type="PIRNR" id="PIRNR011771"/>
    </source>
</evidence>
<dbReference type="EMBL" id="JBEVYD010000011">
    <property type="protein sequence ID" value="KAL3229678.1"/>
    <property type="molecule type" value="Genomic_DNA"/>
</dbReference>
<dbReference type="InterPro" id="IPR001214">
    <property type="entry name" value="SET_dom"/>
</dbReference>
<dbReference type="EC" id="2.1.1.-" evidence="1"/>
<comment type="function">
    <text evidence="1">S-adenosyl-L-methionine-dependent protein-lysine N-methyltransferase that monomethylates 60S ribosomal protein L42.</text>
</comment>
<feature type="domain" description="SET" evidence="4">
    <location>
        <begin position="27"/>
        <end position="286"/>
    </location>
</feature>
<evidence type="ECO:0000313" key="5">
    <source>
        <dbReference type="EMBL" id="KAL3229678.1"/>
    </source>
</evidence>
<feature type="coiled-coil region" evidence="2">
    <location>
        <begin position="417"/>
        <end position="444"/>
    </location>
</feature>
<comment type="similarity">
    <text evidence="1">Belongs to the class V-like SAM-binding methyltransferase superfamily. Histone-lysine methyltransferase family. SETD6 subfamily.</text>
</comment>
<organism evidence="5 6">
    <name type="scientific">Nakaseomyces bracarensis</name>
    <dbReference type="NCBI Taxonomy" id="273131"/>
    <lineage>
        <taxon>Eukaryota</taxon>
        <taxon>Fungi</taxon>
        <taxon>Dikarya</taxon>
        <taxon>Ascomycota</taxon>
        <taxon>Saccharomycotina</taxon>
        <taxon>Saccharomycetes</taxon>
        <taxon>Saccharomycetales</taxon>
        <taxon>Saccharomycetaceae</taxon>
        <taxon>Nakaseomyces</taxon>
    </lineage>
</organism>
<keyword evidence="6" id="KW-1185">Reference proteome</keyword>
<evidence type="ECO:0000259" key="4">
    <source>
        <dbReference type="PROSITE" id="PS50280"/>
    </source>
</evidence>
<name>A0ABR4NNW0_9SACH</name>
<comment type="subcellular location">
    <subcellularLocation>
        <location evidence="1">Nucleus</location>
    </subcellularLocation>
</comment>
<dbReference type="InterPro" id="IPR011383">
    <property type="entry name" value="N-lys_methylase_SETD6"/>
</dbReference>
<evidence type="ECO:0000256" key="2">
    <source>
        <dbReference type="SAM" id="Coils"/>
    </source>
</evidence>
<dbReference type="InterPro" id="IPR046341">
    <property type="entry name" value="SET_dom_sf"/>
</dbReference>
<dbReference type="SUPFAM" id="SSF82199">
    <property type="entry name" value="SET domain"/>
    <property type="match status" value="1"/>
</dbReference>
<dbReference type="PROSITE" id="PS50280">
    <property type="entry name" value="SET"/>
    <property type="match status" value="1"/>
</dbReference>
<comment type="caution">
    <text evidence="5">The sequence shown here is derived from an EMBL/GenBank/DDBJ whole genome shotgun (WGS) entry which is preliminary data.</text>
</comment>
<dbReference type="Proteomes" id="UP001623330">
    <property type="component" value="Unassembled WGS sequence"/>
</dbReference>
<evidence type="ECO:0000256" key="3">
    <source>
        <dbReference type="SAM" id="MobiDB-lite"/>
    </source>
</evidence>
<dbReference type="InterPro" id="IPR050600">
    <property type="entry name" value="SETD3_SETD6_MTase"/>
</dbReference>
<protein>
    <recommendedName>
        <fullName evidence="1">Ribosomal lysine N-methyltransferase 4</fullName>
        <ecNumber evidence="1">2.1.1.-</ecNumber>
    </recommendedName>
</protein>
<feature type="compositionally biased region" description="Acidic residues" evidence="3">
    <location>
        <begin position="217"/>
        <end position="235"/>
    </location>
</feature>
<keyword evidence="1" id="KW-0808">Transferase</keyword>
<dbReference type="Pfam" id="PF00856">
    <property type="entry name" value="SET"/>
    <property type="match status" value="1"/>
</dbReference>
<evidence type="ECO:0000313" key="6">
    <source>
        <dbReference type="Proteomes" id="UP001623330"/>
    </source>
</evidence>
<gene>
    <name evidence="5" type="ORF">RNJ44_01814</name>
</gene>
<feature type="region of interest" description="Disordered" evidence="3">
    <location>
        <begin position="203"/>
        <end position="235"/>
    </location>
</feature>
<keyword evidence="1" id="KW-0539">Nucleus</keyword>
<keyword evidence="1" id="KW-0489">Methyltransferase</keyword>
<dbReference type="Gene3D" id="3.90.1410.10">
    <property type="entry name" value="set domain protein methyltransferase, domain 1"/>
    <property type="match status" value="1"/>
</dbReference>
<keyword evidence="1" id="KW-0949">S-adenosyl-L-methionine</keyword>
<dbReference type="PIRSF" id="PIRSF011771">
    <property type="entry name" value="RMS1_SET"/>
    <property type="match status" value="1"/>
</dbReference>
<reference evidence="5 6" key="1">
    <citation type="submission" date="2024-05" db="EMBL/GenBank/DDBJ databases">
        <title>Long read based assembly of the Candida bracarensis genome reveals expanded adhesin content.</title>
        <authorList>
            <person name="Marcet-Houben M."/>
            <person name="Ksiezopolska E."/>
            <person name="Gabaldon T."/>
        </authorList>
    </citation>
    <scope>NUCLEOTIDE SEQUENCE [LARGE SCALE GENOMIC DNA]</scope>
    <source>
        <strain evidence="5 6">CBM6</strain>
    </source>
</reference>
<accession>A0ABR4NNW0</accession>